<name>A0ABW0GS40_9MICO</name>
<comment type="caution">
    <text evidence="1">The sequence shown here is derived from an EMBL/GenBank/DDBJ whole genome shotgun (WGS) entry which is preliminary data.</text>
</comment>
<evidence type="ECO:0000313" key="1">
    <source>
        <dbReference type="EMBL" id="MFC5382357.1"/>
    </source>
</evidence>
<sequence length="109" mass="11142">MTAETAVTLPVVVLCLAVLLAVGAVTRAQVSCVDAARSAARALARGESPVVATGEARAVLARPAAVSVASPAPDGPVEVTVRLDVHPPGVWSVPVTCRARAWREPTWAP</sequence>
<dbReference type="EMBL" id="JBHSLD010000025">
    <property type="protein sequence ID" value="MFC5382357.1"/>
    <property type="molecule type" value="Genomic_DNA"/>
</dbReference>
<dbReference type="Proteomes" id="UP001596122">
    <property type="component" value="Unassembled WGS sequence"/>
</dbReference>
<keyword evidence="2" id="KW-1185">Reference proteome</keyword>
<proteinExistence type="predicted"/>
<dbReference type="NCBIfam" id="NF041390">
    <property type="entry name" value="TadE_Rv3655c"/>
    <property type="match status" value="1"/>
</dbReference>
<gene>
    <name evidence="1" type="ORF">ACFPJ6_16450</name>
</gene>
<dbReference type="RefSeq" id="WP_340270080.1">
    <property type="nucleotide sequence ID" value="NZ_JBBEOG010000005.1"/>
</dbReference>
<evidence type="ECO:0000313" key="2">
    <source>
        <dbReference type="Proteomes" id="UP001596122"/>
    </source>
</evidence>
<protein>
    <submittedName>
        <fullName evidence="1">TadE family type IV pilus minor pilin</fullName>
    </submittedName>
</protein>
<reference evidence="2" key="1">
    <citation type="journal article" date="2019" name="Int. J. Syst. Evol. Microbiol.">
        <title>The Global Catalogue of Microorganisms (GCM) 10K type strain sequencing project: providing services to taxonomists for standard genome sequencing and annotation.</title>
        <authorList>
            <consortium name="The Broad Institute Genomics Platform"/>
            <consortium name="The Broad Institute Genome Sequencing Center for Infectious Disease"/>
            <person name="Wu L."/>
            <person name="Ma J."/>
        </authorList>
    </citation>
    <scope>NUCLEOTIDE SEQUENCE [LARGE SCALE GENOMIC DNA]</scope>
    <source>
        <strain evidence="2">CCUG 43114</strain>
    </source>
</reference>
<accession>A0ABW0GS40</accession>
<dbReference type="InterPro" id="IPR049790">
    <property type="entry name" value="Rv3655c/TadE"/>
</dbReference>
<organism evidence="1 2">
    <name type="scientific">Aquipuribacter nitratireducens</name>
    <dbReference type="NCBI Taxonomy" id="650104"/>
    <lineage>
        <taxon>Bacteria</taxon>
        <taxon>Bacillati</taxon>
        <taxon>Actinomycetota</taxon>
        <taxon>Actinomycetes</taxon>
        <taxon>Micrococcales</taxon>
        <taxon>Intrasporangiaceae</taxon>
        <taxon>Aquipuribacter</taxon>
    </lineage>
</organism>